<keyword evidence="3" id="KW-1185">Reference proteome</keyword>
<accession>A0A816EEL1</accession>
<name>A0A816EEL1_9BILA</name>
<reference evidence="2" key="1">
    <citation type="submission" date="2021-02" db="EMBL/GenBank/DDBJ databases">
        <authorList>
            <person name="Nowell W R."/>
        </authorList>
    </citation>
    <scope>NUCLEOTIDE SEQUENCE</scope>
</reference>
<dbReference type="Proteomes" id="UP000663832">
    <property type="component" value="Unassembled WGS sequence"/>
</dbReference>
<sequence length="139" mass="15293">MKNRSLGLDLGVVEDAIILSNAHPQPHPCNSRPSEGLIPAPPSTEPLSTNVITAILIIISNINIHEDTTSSSISDPSVVYIQNSIDLHLNYDQPCSSNSIDNRYFICKNNFTWACLPNTYHKSIKSMCSTQLSVPLYPL</sequence>
<dbReference type="EMBL" id="CAJNOM010003733">
    <property type="protein sequence ID" value="CAF1648739.1"/>
    <property type="molecule type" value="Genomic_DNA"/>
</dbReference>
<dbReference type="EMBL" id="CAJNOI010003382">
    <property type="protein sequence ID" value="CAF1516118.1"/>
    <property type="molecule type" value="Genomic_DNA"/>
</dbReference>
<dbReference type="AlphaFoldDB" id="A0A816EEL1"/>
<dbReference type="Proteomes" id="UP000663877">
    <property type="component" value="Unassembled WGS sequence"/>
</dbReference>
<protein>
    <submittedName>
        <fullName evidence="2">Uncharacterized protein</fullName>
    </submittedName>
</protein>
<organism evidence="2 3">
    <name type="scientific">Adineta steineri</name>
    <dbReference type="NCBI Taxonomy" id="433720"/>
    <lineage>
        <taxon>Eukaryota</taxon>
        <taxon>Metazoa</taxon>
        <taxon>Spiralia</taxon>
        <taxon>Gnathifera</taxon>
        <taxon>Rotifera</taxon>
        <taxon>Eurotatoria</taxon>
        <taxon>Bdelloidea</taxon>
        <taxon>Adinetida</taxon>
        <taxon>Adinetidae</taxon>
        <taxon>Adineta</taxon>
    </lineage>
</organism>
<gene>
    <name evidence="1" type="ORF">BJG266_LOCUS44007</name>
    <name evidence="2" type="ORF">QVE165_LOCUS60947</name>
</gene>
<evidence type="ECO:0000313" key="2">
    <source>
        <dbReference type="EMBL" id="CAF1648739.1"/>
    </source>
</evidence>
<proteinExistence type="predicted"/>
<evidence type="ECO:0000313" key="3">
    <source>
        <dbReference type="Proteomes" id="UP000663832"/>
    </source>
</evidence>
<comment type="caution">
    <text evidence="2">The sequence shown here is derived from an EMBL/GenBank/DDBJ whole genome shotgun (WGS) entry which is preliminary data.</text>
</comment>
<evidence type="ECO:0000313" key="1">
    <source>
        <dbReference type="EMBL" id="CAF1516118.1"/>
    </source>
</evidence>